<protein>
    <submittedName>
        <fullName evidence="1">Integrase</fullName>
    </submittedName>
</protein>
<comment type="caution">
    <text evidence="1">The sequence shown here is derived from an EMBL/GenBank/DDBJ whole genome shotgun (WGS) entry which is preliminary data.</text>
</comment>
<accession>A0ABS5QMD5</accession>
<dbReference type="EMBL" id="JAEDAM010000077">
    <property type="protein sequence ID" value="MBS8122353.1"/>
    <property type="molecule type" value="Genomic_DNA"/>
</dbReference>
<evidence type="ECO:0000313" key="1">
    <source>
        <dbReference type="EMBL" id="MBS8122353.1"/>
    </source>
</evidence>
<name>A0ABS5QMD5_9BACT</name>
<organism evidence="1 2">
    <name type="scientific">Candidatus Vampirococcus lugosii</name>
    <dbReference type="NCBI Taxonomy" id="2789015"/>
    <lineage>
        <taxon>Bacteria</taxon>
        <taxon>Candidatus Absconditibacteriota</taxon>
        <taxon>Vampirococcus</taxon>
    </lineage>
</organism>
<reference evidence="1 2" key="1">
    <citation type="journal article" date="2021" name="Nat. Commun.">
        <title>Reductive evolution and unique predatory mode in the CPR bacterium Vampirococcus lugosii.</title>
        <authorList>
            <person name="Moreira D."/>
            <person name="Zivanovic Y."/>
            <person name="Lopez-Archilla A.I."/>
            <person name="Iniesto M."/>
            <person name="Lopez-Garcia P."/>
        </authorList>
    </citation>
    <scope>NUCLEOTIDE SEQUENCE [LARGE SCALE GENOMIC DNA]</scope>
    <source>
        <strain evidence="1">Chiprana</strain>
    </source>
</reference>
<evidence type="ECO:0000313" key="2">
    <source>
        <dbReference type="Proteomes" id="UP000680365"/>
    </source>
</evidence>
<dbReference type="Proteomes" id="UP000680365">
    <property type="component" value="Unassembled WGS sequence"/>
</dbReference>
<sequence length="52" mass="6403">MDMRHSKETFISRENRKKSLKKFVNRYNCVKLHKGINNKMPYKIIDEFYHGK</sequence>
<proteinExistence type="predicted"/>
<gene>
    <name evidence="1" type="ORF">VAMP_325n70</name>
</gene>
<keyword evidence="2" id="KW-1185">Reference proteome</keyword>